<comment type="caution">
    <text evidence="10">Lacks conserved residue(s) required for the propagation of feature annotation.</text>
</comment>
<dbReference type="PANTHER" id="PTHR31361:SF1">
    <property type="entry name" value="BETA-GLUCAN SYNTHESIS-ASSOCIATED PROTEIN KRE6-RELATED"/>
    <property type="match status" value="1"/>
</dbReference>
<dbReference type="InterPro" id="IPR000742">
    <property type="entry name" value="EGF"/>
</dbReference>
<keyword evidence="12" id="KW-0732">Signal</keyword>
<keyword evidence="3 11" id="KW-0812">Transmembrane</keyword>
<dbReference type="SUPFAM" id="SSF49899">
    <property type="entry name" value="Concanavalin A-like lectins/glucanases"/>
    <property type="match status" value="1"/>
</dbReference>
<dbReference type="GO" id="GO:0071555">
    <property type="term" value="P:cell wall organization"/>
    <property type="evidence" value="ECO:0007669"/>
    <property type="project" value="UniProtKB-KW"/>
</dbReference>
<dbReference type="Gene3D" id="2.60.120.200">
    <property type="match status" value="1"/>
</dbReference>
<protein>
    <recommendedName>
        <fullName evidence="17">GH16 domain-containing protein</fullName>
    </recommendedName>
</protein>
<dbReference type="GO" id="GO:0005789">
    <property type="term" value="C:endoplasmic reticulum membrane"/>
    <property type="evidence" value="ECO:0007669"/>
    <property type="project" value="TreeGrafter"/>
</dbReference>
<comment type="subcellular location">
    <subcellularLocation>
        <location evidence="1">Membrane</location>
        <topology evidence="1">Single-pass type II membrane protein</topology>
    </subcellularLocation>
</comment>
<evidence type="ECO:0000256" key="11">
    <source>
        <dbReference type="SAM" id="Phobius"/>
    </source>
</evidence>
<sequence>MSRLILLLCTTLVSLSASTFVDSDTESSAQEKYSDAGYSLVFSDEFITPSRTFSDGSDPTWTSLNKNDYTNAALHYYKDSAITTEDGYMKIKTDFGLNTFKAKNEKTGDFSRKNKYYESGQVQSWNKFCFTGGIIEVSASPPGHPSIGGLWPAIWMMGNLARATYVGSSDWVWPWSYDKCDDSVSQESQLISKCAVNPHYDLLSHSGRGAPEIDIFEGMAGPAESLPNTKIKKPYFSTSLQVSPGVEEPRPVLTHKPIKGKWYEGMEYGNSSSLNNFFYGVQLKHTPSDYTYQSDAISANTAIQPKNYNKQHIFKVDWKVGESITWYLDDEFLYKIEESNLNITGSKIPDEPMYLILNTAISSTWGFPTKLDTCKCESYDCDDPECACAFPVGFCENIPASFDVDWVRVYQREENLGCSTRSKPSRKYIEGNAEKFKKPEDDAPLKRVLQGGGACSADSDCGSHGTCSSSSTCKCDSTHTGPTCLSENKTYPPGTYLDSPSESIPIAGVHLPFIFTIIMVILLISLVGACCKHVSERRERMGRYEYIKVGETEGYKSGGRYDRASSNRV</sequence>
<keyword evidence="4" id="KW-0735">Signal-anchor</keyword>
<dbReference type="InterPro" id="IPR013320">
    <property type="entry name" value="ConA-like_dom_sf"/>
</dbReference>
<feature type="domain" description="EGF-like" evidence="13">
    <location>
        <begin position="451"/>
        <end position="485"/>
    </location>
</feature>
<evidence type="ECO:0000256" key="5">
    <source>
        <dbReference type="ARBA" id="ARBA00022989"/>
    </source>
</evidence>
<dbReference type="PROSITE" id="PS51762">
    <property type="entry name" value="GH16_2"/>
    <property type="match status" value="1"/>
</dbReference>
<keyword evidence="7 10" id="KW-1015">Disulfide bond</keyword>
<feature type="transmembrane region" description="Helical" evidence="11">
    <location>
        <begin position="509"/>
        <end position="531"/>
    </location>
</feature>
<evidence type="ECO:0000256" key="9">
    <source>
        <dbReference type="ARBA" id="ARBA00023316"/>
    </source>
</evidence>
<proteinExistence type="inferred from homology"/>
<evidence type="ECO:0000256" key="4">
    <source>
        <dbReference type="ARBA" id="ARBA00022968"/>
    </source>
</evidence>
<keyword evidence="8" id="KW-0325">Glycoprotein</keyword>
<organism evidence="15 16">
    <name type="scientific">Triparma laevis f. longispina</name>
    <dbReference type="NCBI Taxonomy" id="1714387"/>
    <lineage>
        <taxon>Eukaryota</taxon>
        <taxon>Sar</taxon>
        <taxon>Stramenopiles</taxon>
        <taxon>Ochrophyta</taxon>
        <taxon>Bolidophyceae</taxon>
        <taxon>Parmales</taxon>
        <taxon>Triparmaceae</taxon>
        <taxon>Triparma</taxon>
    </lineage>
</organism>
<reference evidence="16" key="1">
    <citation type="journal article" date="2023" name="Commun. Biol.">
        <title>Genome analysis of Parmales, the sister group of diatoms, reveals the evolutionary specialization of diatoms from phago-mixotrophs to photoautotrophs.</title>
        <authorList>
            <person name="Ban H."/>
            <person name="Sato S."/>
            <person name="Yoshikawa S."/>
            <person name="Yamada K."/>
            <person name="Nakamura Y."/>
            <person name="Ichinomiya M."/>
            <person name="Sato N."/>
            <person name="Blanc-Mathieu R."/>
            <person name="Endo H."/>
            <person name="Kuwata A."/>
            <person name="Ogata H."/>
        </authorList>
    </citation>
    <scope>NUCLEOTIDE SEQUENCE [LARGE SCALE GENOMIC DNA]</scope>
    <source>
        <strain evidence="16">NIES 3700</strain>
    </source>
</reference>
<comment type="similarity">
    <text evidence="2">Belongs to the SKN1/KRE6 family.</text>
</comment>
<evidence type="ECO:0000256" key="12">
    <source>
        <dbReference type="SAM" id="SignalP"/>
    </source>
</evidence>
<evidence type="ECO:0008006" key="17">
    <source>
        <dbReference type="Google" id="ProtNLM"/>
    </source>
</evidence>
<evidence type="ECO:0000256" key="6">
    <source>
        <dbReference type="ARBA" id="ARBA00023136"/>
    </source>
</evidence>
<keyword evidence="9" id="KW-0961">Cell wall biogenesis/degradation</keyword>
<gene>
    <name evidence="15" type="ORF">TrLO_g9431</name>
</gene>
<keyword evidence="16" id="KW-1185">Reference proteome</keyword>
<dbReference type="InterPro" id="IPR005629">
    <property type="entry name" value="Skn1/Kre6/Sbg1"/>
</dbReference>
<evidence type="ECO:0000256" key="10">
    <source>
        <dbReference type="PROSITE-ProRule" id="PRU00076"/>
    </source>
</evidence>
<dbReference type="Proteomes" id="UP001165122">
    <property type="component" value="Unassembled WGS sequence"/>
</dbReference>
<name>A0A9W6Z905_9STRA</name>
<feature type="signal peptide" evidence="12">
    <location>
        <begin position="1"/>
        <end position="23"/>
    </location>
</feature>
<evidence type="ECO:0000256" key="8">
    <source>
        <dbReference type="ARBA" id="ARBA00023180"/>
    </source>
</evidence>
<feature type="domain" description="GH16" evidence="14">
    <location>
        <begin position="26"/>
        <end position="415"/>
    </location>
</feature>
<dbReference type="InterPro" id="IPR000757">
    <property type="entry name" value="Beta-glucanase-like"/>
</dbReference>
<feature type="disulfide bond" evidence="10">
    <location>
        <begin position="475"/>
        <end position="484"/>
    </location>
</feature>
<feature type="chain" id="PRO_5040898078" description="GH16 domain-containing protein" evidence="12">
    <location>
        <begin position="24"/>
        <end position="569"/>
    </location>
</feature>
<evidence type="ECO:0000256" key="1">
    <source>
        <dbReference type="ARBA" id="ARBA00004606"/>
    </source>
</evidence>
<dbReference type="PROSITE" id="PS50026">
    <property type="entry name" value="EGF_3"/>
    <property type="match status" value="1"/>
</dbReference>
<evidence type="ECO:0000256" key="7">
    <source>
        <dbReference type="ARBA" id="ARBA00023157"/>
    </source>
</evidence>
<keyword evidence="5 11" id="KW-1133">Transmembrane helix</keyword>
<dbReference type="OrthoDB" id="412647at2759"/>
<evidence type="ECO:0000256" key="3">
    <source>
        <dbReference type="ARBA" id="ARBA00022692"/>
    </source>
</evidence>
<comment type="caution">
    <text evidence="15">The sequence shown here is derived from an EMBL/GenBank/DDBJ whole genome shotgun (WGS) entry which is preliminary data.</text>
</comment>
<keyword evidence="6 11" id="KW-0472">Membrane</keyword>
<evidence type="ECO:0000259" key="14">
    <source>
        <dbReference type="PROSITE" id="PS51762"/>
    </source>
</evidence>
<evidence type="ECO:0000259" key="13">
    <source>
        <dbReference type="PROSITE" id="PS50026"/>
    </source>
</evidence>
<evidence type="ECO:0000313" key="16">
    <source>
        <dbReference type="Proteomes" id="UP001165122"/>
    </source>
</evidence>
<dbReference type="PROSITE" id="PS00022">
    <property type="entry name" value="EGF_1"/>
    <property type="match status" value="1"/>
</dbReference>
<dbReference type="GO" id="GO:0006078">
    <property type="term" value="P:(1-&gt;6)-beta-D-glucan biosynthetic process"/>
    <property type="evidence" value="ECO:0007669"/>
    <property type="project" value="TreeGrafter"/>
</dbReference>
<dbReference type="PANTHER" id="PTHR31361">
    <property type="entry name" value="BETA-GLUCAN SYNTHESIS-ASSOCIATED PROTEIN KRE6-RELATED"/>
    <property type="match status" value="1"/>
</dbReference>
<dbReference type="GO" id="GO:0015926">
    <property type="term" value="F:glucosidase activity"/>
    <property type="evidence" value="ECO:0007669"/>
    <property type="project" value="TreeGrafter"/>
</dbReference>
<evidence type="ECO:0000313" key="15">
    <source>
        <dbReference type="EMBL" id="GMH50202.1"/>
    </source>
</evidence>
<accession>A0A9W6Z905</accession>
<dbReference type="AlphaFoldDB" id="A0A9W6Z905"/>
<keyword evidence="10" id="KW-0245">EGF-like domain</keyword>
<dbReference type="GO" id="GO:0005886">
    <property type="term" value="C:plasma membrane"/>
    <property type="evidence" value="ECO:0007669"/>
    <property type="project" value="TreeGrafter"/>
</dbReference>
<dbReference type="Pfam" id="PF03935">
    <property type="entry name" value="SKN1_KRE6_Sbg1"/>
    <property type="match status" value="1"/>
</dbReference>
<dbReference type="EMBL" id="BRXW01000393">
    <property type="protein sequence ID" value="GMH50202.1"/>
    <property type="molecule type" value="Genomic_DNA"/>
</dbReference>
<evidence type="ECO:0000256" key="2">
    <source>
        <dbReference type="ARBA" id="ARBA00010962"/>
    </source>
</evidence>